<proteinExistence type="predicted"/>
<keyword evidence="1" id="KW-0436">Ligase</keyword>
<name>A0ABQ6M844_9STRA</name>
<keyword evidence="8" id="KW-1185">Reference proteome</keyword>
<evidence type="ECO:0000313" key="7">
    <source>
        <dbReference type="EMBL" id="GMI21429.1"/>
    </source>
</evidence>
<gene>
    <name evidence="7" type="ORF">TeGR_g161</name>
</gene>
<organism evidence="7 8">
    <name type="scientific">Tetraparma gracilis</name>
    <dbReference type="NCBI Taxonomy" id="2962635"/>
    <lineage>
        <taxon>Eukaryota</taxon>
        <taxon>Sar</taxon>
        <taxon>Stramenopiles</taxon>
        <taxon>Ochrophyta</taxon>
        <taxon>Bolidophyceae</taxon>
        <taxon>Parmales</taxon>
        <taxon>Triparmaceae</taxon>
        <taxon>Tetraparma</taxon>
    </lineage>
</organism>
<keyword evidence="3 4" id="KW-0067">ATP-binding</keyword>
<dbReference type="EMBL" id="BRYB01002541">
    <property type="protein sequence ID" value="GMI21429.1"/>
    <property type="molecule type" value="Genomic_DNA"/>
</dbReference>
<dbReference type="Pfam" id="PF13535">
    <property type="entry name" value="ATP-grasp_4"/>
    <property type="match status" value="1"/>
</dbReference>
<evidence type="ECO:0000259" key="6">
    <source>
        <dbReference type="PROSITE" id="PS50975"/>
    </source>
</evidence>
<dbReference type="PANTHER" id="PTHR43585">
    <property type="entry name" value="FUMIPYRROLE BIOSYNTHESIS PROTEIN C"/>
    <property type="match status" value="1"/>
</dbReference>
<comment type="caution">
    <text evidence="7">The sequence shown here is derived from an EMBL/GenBank/DDBJ whole genome shotgun (WGS) entry which is preliminary data.</text>
</comment>
<evidence type="ECO:0000256" key="1">
    <source>
        <dbReference type="ARBA" id="ARBA00022598"/>
    </source>
</evidence>
<protein>
    <recommendedName>
        <fullName evidence="6">ATP-grasp domain-containing protein</fullName>
    </recommendedName>
</protein>
<feature type="signal peptide" evidence="5">
    <location>
        <begin position="1"/>
        <end position="15"/>
    </location>
</feature>
<dbReference type="InterPro" id="IPR011761">
    <property type="entry name" value="ATP-grasp"/>
</dbReference>
<accession>A0ABQ6M844</accession>
<dbReference type="PANTHER" id="PTHR43585:SF2">
    <property type="entry name" value="ATP-GRASP ENZYME FSQD"/>
    <property type="match status" value="1"/>
</dbReference>
<dbReference type="InterPro" id="IPR052032">
    <property type="entry name" value="ATP-dep_AA_Ligase"/>
</dbReference>
<dbReference type="Proteomes" id="UP001165060">
    <property type="component" value="Unassembled WGS sequence"/>
</dbReference>
<evidence type="ECO:0000256" key="4">
    <source>
        <dbReference type="PROSITE-ProRule" id="PRU00409"/>
    </source>
</evidence>
<dbReference type="PROSITE" id="PS50975">
    <property type="entry name" value="ATP_GRASP"/>
    <property type="match status" value="1"/>
</dbReference>
<keyword evidence="2 4" id="KW-0547">Nucleotide-binding</keyword>
<evidence type="ECO:0000313" key="8">
    <source>
        <dbReference type="Proteomes" id="UP001165060"/>
    </source>
</evidence>
<keyword evidence="5" id="KW-0732">Signal</keyword>
<evidence type="ECO:0000256" key="2">
    <source>
        <dbReference type="ARBA" id="ARBA00022741"/>
    </source>
</evidence>
<feature type="domain" description="ATP-grasp" evidence="6">
    <location>
        <begin position="150"/>
        <end position="352"/>
    </location>
</feature>
<sequence length="465" mass="49015">MALLFHPLLLGLASALHPPSSVFLPSTSSPACGILFIDAFSPLHSGYMQEEALSSYGAGVVDALSPYVARGLSAEDPSFDHSSLVPPLDAPSLAAWLSALPFPISSVHCESDAGLPFAQSLAAAISKLPEGSLLRSSPPAQHLCDKFLQNEALRAAGVPCVRQAVISTEPELLASFASYEPPVILKPRVGVASENVHLCATAASLASAFSNVRSSNKWGEYREEAGEALLQEFLPGAEFAVDCVSRDGQHKAAAVFVYDKTEAGCGPFAYRGTRLVAGDGGGVAADVVDYLSRCLTALDVRWGLTHSEVKLSASGSPLLVEVNRRQHNAATAPLTGACLGYNALDMCLSAYLDPAGEGAWEEAPAAPWAGGGAPLPGSRGGMIVHLQCLAEGTVAAVNWEGDIRALGSFAEMELYEAFGVGCEVERTRTIRSDCGWVALVNEDEGALTEDYERIVEWMDTMFEVE</sequence>
<dbReference type="Gene3D" id="3.30.470.20">
    <property type="entry name" value="ATP-grasp fold, B domain"/>
    <property type="match status" value="1"/>
</dbReference>
<dbReference type="SUPFAM" id="SSF56059">
    <property type="entry name" value="Glutathione synthetase ATP-binding domain-like"/>
    <property type="match status" value="1"/>
</dbReference>
<feature type="chain" id="PRO_5045401291" description="ATP-grasp domain-containing protein" evidence="5">
    <location>
        <begin position="16"/>
        <end position="465"/>
    </location>
</feature>
<evidence type="ECO:0000256" key="5">
    <source>
        <dbReference type="SAM" id="SignalP"/>
    </source>
</evidence>
<evidence type="ECO:0000256" key="3">
    <source>
        <dbReference type="ARBA" id="ARBA00022840"/>
    </source>
</evidence>
<reference evidence="7 8" key="1">
    <citation type="journal article" date="2023" name="Commun. Biol.">
        <title>Genome analysis of Parmales, the sister group of diatoms, reveals the evolutionary specialization of diatoms from phago-mixotrophs to photoautotrophs.</title>
        <authorList>
            <person name="Ban H."/>
            <person name="Sato S."/>
            <person name="Yoshikawa S."/>
            <person name="Yamada K."/>
            <person name="Nakamura Y."/>
            <person name="Ichinomiya M."/>
            <person name="Sato N."/>
            <person name="Blanc-Mathieu R."/>
            <person name="Endo H."/>
            <person name="Kuwata A."/>
            <person name="Ogata H."/>
        </authorList>
    </citation>
    <scope>NUCLEOTIDE SEQUENCE [LARGE SCALE GENOMIC DNA]</scope>
</reference>